<dbReference type="HAMAP" id="MF_00164">
    <property type="entry name" value="GlmS"/>
    <property type="match status" value="1"/>
</dbReference>
<dbReference type="InterPro" id="IPR047084">
    <property type="entry name" value="GFAT_N"/>
</dbReference>
<dbReference type="CDD" id="cd05009">
    <property type="entry name" value="SIS_GlmS_GlmD_2"/>
    <property type="match status" value="1"/>
</dbReference>
<keyword evidence="6 10" id="KW-0032">Aminotransferase</keyword>
<evidence type="ECO:0000313" key="13">
    <source>
        <dbReference type="EMBL" id="GGR15439.1"/>
    </source>
</evidence>
<dbReference type="InterPro" id="IPR035490">
    <property type="entry name" value="GlmS/FrlB_SIS"/>
</dbReference>
<comment type="subunit">
    <text evidence="10">Homodimer.</text>
</comment>
<dbReference type="GO" id="GO:0005975">
    <property type="term" value="P:carbohydrate metabolic process"/>
    <property type="evidence" value="ECO:0007669"/>
    <property type="project" value="UniProtKB-UniRule"/>
</dbReference>
<gene>
    <name evidence="10 13" type="primary">glmS</name>
    <name evidence="13" type="ORF">GCM10010196_05210</name>
</gene>
<dbReference type="FunFam" id="3.40.50.10490:FF:000002">
    <property type="entry name" value="Glutamine--fructose-6-phosphate aminotransferase [isomerizing]"/>
    <property type="match status" value="1"/>
</dbReference>
<feature type="domain" description="SIS" evidence="12">
    <location>
        <begin position="289"/>
        <end position="428"/>
    </location>
</feature>
<protein>
    <recommendedName>
        <fullName evidence="4 10">Glutamine--fructose-6-phosphate aminotransferase [isomerizing]</fullName>
        <ecNumber evidence="3 10">2.6.1.16</ecNumber>
    </recommendedName>
    <alternativeName>
        <fullName evidence="10">D-fructose-6-phosphate amidotransferase</fullName>
    </alternativeName>
    <alternativeName>
        <fullName evidence="10">GFAT</fullName>
    </alternativeName>
    <alternativeName>
        <fullName evidence="10">Glucosamine-6-phosphate synthase</fullName>
    </alternativeName>
    <alternativeName>
        <fullName evidence="10">Hexosephosphate aminotransferase</fullName>
    </alternativeName>
    <alternativeName>
        <fullName evidence="10">L-glutamine--D-fructose-6-phosphate amidotransferase</fullName>
    </alternativeName>
</protein>
<comment type="catalytic activity">
    <reaction evidence="1 10">
        <text>D-fructose 6-phosphate + L-glutamine = D-glucosamine 6-phosphate + L-glutamate</text>
        <dbReference type="Rhea" id="RHEA:13237"/>
        <dbReference type="ChEBI" id="CHEBI:29985"/>
        <dbReference type="ChEBI" id="CHEBI:58359"/>
        <dbReference type="ChEBI" id="CHEBI:58725"/>
        <dbReference type="ChEBI" id="CHEBI:61527"/>
        <dbReference type="EC" id="2.6.1.16"/>
    </reaction>
</comment>
<accession>A0A918CBA6</accession>
<evidence type="ECO:0000259" key="11">
    <source>
        <dbReference type="PROSITE" id="PS51278"/>
    </source>
</evidence>
<dbReference type="CDD" id="cd00714">
    <property type="entry name" value="GFAT"/>
    <property type="match status" value="1"/>
</dbReference>
<dbReference type="FunFam" id="3.40.50.10490:FF:000001">
    <property type="entry name" value="Glutamine--fructose-6-phosphate aminotransferase [isomerizing]"/>
    <property type="match status" value="1"/>
</dbReference>
<evidence type="ECO:0000256" key="7">
    <source>
        <dbReference type="ARBA" id="ARBA00022679"/>
    </source>
</evidence>
<feature type="initiator methionine" description="Removed" evidence="10">
    <location>
        <position position="1"/>
    </location>
</feature>
<reference evidence="13" key="2">
    <citation type="submission" date="2020-09" db="EMBL/GenBank/DDBJ databases">
        <authorList>
            <person name="Sun Q."/>
            <person name="Ohkuma M."/>
        </authorList>
    </citation>
    <scope>NUCLEOTIDE SEQUENCE</scope>
    <source>
        <strain evidence="13">JCM 3346</strain>
    </source>
</reference>
<evidence type="ECO:0000256" key="5">
    <source>
        <dbReference type="ARBA" id="ARBA00022490"/>
    </source>
</evidence>
<dbReference type="GO" id="GO:0006487">
    <property type="term" value="P:protein N-linked glycosylation"/>
    <property type="evidence" value="ECO:0007669"/>
    <property type="project" value="TreeGrafter"/>
</dbReference>
<dbReference type="InterPro" id="IPR017932">
    <property type="entry name" value="GATase_2_dom"/>
</dbReference>
<feature type="domain" description="SIS" evidence="12">
    <location>
        <begin position="461"/>
        <end position="606"/>
    </location>
</feature>
<dbReference type="RefSeq" id="WP_189083739.1">
    <property type="nucleotide sequence ID" value="NZ_BMRJ01000001.1"/>
</dbReference>
<evidence type="ECO:0000256" key="2">
    <source>
        <dbReference type="ARBA" id="ARBA00004496"/>
    </source>
</evidence>
<dbReference type="PROSITE" id="PS51278">
    <property type="entry name" value="GATASE_TYPE_2"/>
    <property type="match status" value="1"/>
</dbReference>
<dbReference type="GO" id="GO:0005829">
    <property type="term" value="C:cytosol"/>
    <property type="evidence" value="ECO:0007669"/>
    <property type="project" value="TreeGrafter"/>
</dbReference>
<dbReference type="InterPro" id="IPR005855">
    <property type="entry name" value="GFAT"/>
</dbReference>
<dbReference type="FunFam" id="3.60.20.10:FF:000006">
    <property type="entry name" value="Glutamine--fructose-6-phosphate aminotransferase [isomerizing]"/>
    <property type="match status" value="1"/>
</dbReference>
<keyword evidence="5 10" id="KW-0963">Cytoplasm</keyword>
<dbReference type="GO" id="GO:0097367">
    <property type="term" value="F:carbohydrate derivative binding"/>
    <property type="evidence" value="ECO:0007669"/>
    <property type="project" value="InterPro"/>
</dbReference>
<evidence type="ECO:0000259" key="12">
    <source>
        <dbReference type="PROSITE" id="PS51464"/>
    </source>
</evidence>
<dbReference type="PANTHER" id="PTHR10937">
    <property type="entry name" value="GLUCOSAMINE--FRUCTOSE-6-PHOSPHATE AMINOTRANSFERASE, ISOMERIZING"/>
    <property type="match status" value="1"/>
</dbReference>
<keyword evidence="14" id="KW-1185">Reference proteome</keyword>
<dbReference type="PANTHER" id="PTHR10937:SF0">
    <property type="entry name" value="GLUTAMINE--FRUCTOSE-6-PHOSPHATE TRANSAMINASE (ISOMERIZING)"/>
    <property type="match status" value="1"/>
</dbReference>
<dbReference type="GO" id="GO:0046349">
    <property type="term" value="P:amino sugar biosynthetic process"/>
    <property type="evidence" value="ECO:0007669"/>
    <property type="project" value="UniProtKB-ARBA"/>
</dbReference>
<dbReference type="Proteomes" id="UP000610303">
    <property type="component" value="Unassembled WGS sequence"/>
</dbReference>
<reference evidence="13" key="1">
    <citation type="journal article" date="2014" name="Int. J. Syst. Evol. Microbiol.">
        <title>Complete genome sequence of Corynebacterium casei LMG S-19264T (=DSM 44701T), isolated from a smear-ripened cheese.</title>
        <authorList>
            <consortium name="US DOE Joint Genome Institute (JGI-PGF)"/>
            <person name="Walter F."/>
            <person name="Albersmeier A."/>
            <person name="Kalinowski J."/>
            <person name="Ruckert C."/>
        </authorList>
    </citation>
    <scope>NUCLEOTIDE SEQUENCE</scope>
    <source>
        <strain evidence="13">JCM 3346</strain>
    </source>
</reference>
<evidence type="ECO:0000256" key="6">
    <source>
        <dbReference type="ARBA" id="ARBA00022576"/>
    </source>
</evidence>
<feature type="domain" description="Glutamine amidotransferase type-2" evidence="11">
    <location>
        <begin position="2"/>
        <end position="221"/>
    </location>
</feature>
<dbReference type="EC" id="2.6.1.16" evidence="3 10"/>
<name>A0A918CBA6_AGRME</name>
<evidence type="ECO:0000313" key="14">
    <source>
        <dbReference type="Proteomes" id="UP000610303"/>
    </source>
</evidence>
<comment type="caution">
    <text evidence="13">The sequence shown here is derived from an EMBL/GenBank/DDBJ whole genome shotgun (WGS) entry which is preliminary data.</text>
</comment>
<organism evidence="13 14">
    <name type="scientific">Agromyces mediolanus</name>
    <name type="common">Corynebacterium mediolanum</name>
    <dbReference type="NCBI Taxonomy" id="41986"/>
    <lineage>
        <taxon>Bacteria</taxon>
        <taxon>Bacillati</taxon>
        <taxon>Actinomycetota</taxon>
        <taxon>Actinomycetes</taxon>
        <taxon>Micrococcales</taxon>
        <taxon>Microbacteriaceae</taxon>
        <taxon>Agromyces</taxon>
    </lineage>
</organism>
<evidence type="ECO:0000256" key="8">
    <source>
        <dbReference type="ARBA" id="ARBA00022737"/>
    </source>
</evidence>
<dbReference type="NCBIfam" id="TIGR01135">
    <property type="entry name" value="glmS"/>
    <property type="match status" value="1"/>
</dbReference>
<comment type="function">
    <text evidence="10">Catalyzes the first step in hexosamine metabolism, converting fructose-6P into glucosamine-6P using glutamine as a nitrogen source.</text>
</comment>
<proteinExistence type="inferred from homology"/>
<dbReference type="NCBIfam" id="NF001484">
    <property type="entry name" value="PRK00331.1"/>
    <property type="match status" value="1"/>
</dbReference>
<keyword evidence="8" id="KW-0677">Repeat</keyword>
<dbReference type="InterPro" id="IPR035466">
    <property type="entry name" value="GlmS/AgaS_SIS"/>
</dbReference>
<dbReference type="Gene3D" id="3.40.50.10490">
    <property type="entry name" value="Glucose-6-phosphate isomerase like protein, domain 1"/>
    <property type="match status" value="2"/>
</dbReference>
<feature type="active site" description="For Fru-6P isomerization activity" evidence="10">
    <location>
        <position position="611"/>
    </location>
</feature>
<keyword evidence="9" id="KW-0315">Glutamine amidotransferase</keyword>
<dbReference type="GO" id="GO:0006002">
    <property type="term" value="P:fructose 6-phosphate metabolic process"/>
    <property type="evidence" value="ECO:0007669"/>
    <property type="project" value="TreeGrafter"/>
</dbReference>
<dbReference type="GO" id="GO:0004360">
    <property type="term" value="F:glutamine-fructose-6-phosphate transaminase (isomerizing) activity"/>
    <property type="evidence" value="ECO:0007669"/>
    <property type="project" value="UniProtKB-UniRule"/>
</dbReference>
<dbReference type="SUPFAM" id="SSF56235">
    <property type="entry name" value="N-terminal nucleophile aminohydrolases (Ntn hydrolases)"/>
    <property type="match status" value="1"/>
</dbReference>
<comment type="subcellular location">
    <subcellularLocation>
        <location evidence="2 10">Cytoplasm</location>
    </subcellularLocation>
</comment>
<evidence type="ECO:0000256" key="10">
    <source>
        <dbReference type="HAMAP-Rule" id="MF_00164"/>
    </source>
</evidence>
<dbReference type="PROSITE" id="PS51464">
    <property type="entry name" value="SIS"/>
    <property type="match status" value="2"/>
</dbReference>
<dbReference type="AlphaFoldDB" id="A0A918CBA6"/>
<dbReference type="GO" id="GO:0006047">
    <property type="term" value="P:UDP-N-acetylglucosamine metabolic process"/>
    <property type="evidence" value="ECO:0007669"/>
    <property type="project" value="TreeGrafter"/>
</dbReference>
<dbReference type="InterPro" id="IPR046348">
    <property type="entry name" value="SIS_dom_sf"/>
</dbReference>
<dbReference type="Pfam" id="PF01380">
    <property type="entry name" value="SIS"/>
    <property type="match status" value="2"/>
</dbReference>
<keyword evidence="7 10" id="KW-0808">Transferase</keyword>
<dbReference type="InterPro" id="IPR001347">
    <property type="entry name" value="SIS_dom"/>
</dbReference>
<sequence length="616" mass="66058">MCGIVGYVGARSSVDVLMGGLRRLEYRGYDSAGVAIIGAEGELATAKRAGKLKVLADALEQQPLEAGGTGIGHTRWATHGGPTDANAHPHLADEGRLALIHNGIIENFSELKQELLDEGFAFASETDTEVAAVLLGREVRRTGDLRAAFRATVQQLEGAFTLLAVHRDEPGLVVGARRNSPLVLGLGEGENFLGSDVAAFVEFTKRAVAIGQDQIVELTADEVRVTDFEGSPVEVEPFEVAWDASAAEKGGWSSFMRKEVAEQPEAVANTVRGRIADEQVVIPELEALGDEELRAVRRITIVACGTASYAGLVAKYAIEQWARVPVEVELSHEFRYREPVIEQDTLVLSISQSGETMDTLMAVKYAREMGAKTVSVCNTQGATIPRESDAVVYTHAGPEVAVASTKAFVAQITALYLFGLHLARVRGTLTDGQLAAQLHELQAVPEKLASVLEESEKVAQLAHWMADTRSVLFLGRHVGYPIALEGALKLKELAYIHAEGFAAGELKHGPIALIEPGQPVFVVVPSPRHPNSLHPKVVSNIQEIRARGARVIAIAEAGDAAVLPFADEVIRIPLAAPLFEPLLAVVPLQVFAMELAQAKGLDVDQPRNLAKSVTVE</sequence>
<evidence type="ECO:0000256" key="9">
    <source>
        <dbReference type="ARBA" id="ARBA00022962"/>
    </source>
</evidence>
<feature type="active site" description="Nucleophile; for GATase activity" evidence="10">
    <location>
        <position position="2"/>
    </location>
</feature>
<dbReference type="InterPro" id="IPR029055">
    <property type="entry name" value="Ntn_hydrolases_N"/>
</dbReference>
<dbReference type="EMBL" id="BMRJ01000001">
    <property type="protein sequence ID" value="GGR15439.1"/>
    <property type="molecule type" value="Genomic_DNA"/>
</dbReference>
<dbReference type="Gene3D" id="3.60.20.10">
    <property type="entry name" value="Glutamine Phosphoribosylpyrophosphate, subunit 1, domain 1"/>
    <property type="match status" value="1"/>
</dbReference>
<dbReference type="CDD" id="cd05008">
    <property type="entry name" value="SIS_GlmS_GlmD_1"/>
    <property type="match status" value="1"/>
</dbReference>
<dbReference type="SUPFAM" id="SSF53697">
    <property type="entry name" value="SIS domain"/>
    <property type="match status" value="1"/>
</dbReference>
<dbReference type="Pfam" id="PF13522">
    <property type="entry name" value="GATase_6"/>
    <property type="match status" value="1"/>
</dbReference>
<evidence type="ECO:0000256" key="4">
    <source>
        <dbReference type="ARBA" id="ARBA00016090"/>
    </source>
</evidence>
<evidence type="ECO:0000256" key="3">
    <source>
        <dbReference type="ARBA" id="ARBA00012916"/>
    </source>
</evidence>
<evidence type="ECO:0000256" key="1">
    <source>
        <dbReference type="ARBA" id="ARBA00001031"/>
    </source>
</evidence>